<keyword evidence="9" id="KW-1185">Reference proteome</keyword>
<dbReference type="Pfam" id="PF01593">
    <property type="entry name" value="Amino_oxidase"/>
    <property type="match status" value="1"/>
</dbReference>
<evidence type="ECO:0000259" key="7">
    <source>
        <dbReference type="Pfam" id="PF01593"/>
    </source>
</evidence>
<dbReference type="EC" id="1.13.12.3" evidence="3"/>
<dbReference type="InterPro" id="IPR050281">
    <property type="entry name" value="Flavin_monoamine_oxidase"/>
</dbReference>
<dbReference type="SUPFAM" id="SSF51905">
    <property type="entry name" value="FAD/NAD(P)-binding domain"/>
    <property type="match status" value="1"/>
</dbReference>
<accession>A0ABU9BSI6</accession>
<dbReference type="PANTHER" id="PTHR10742:SF342">
    <property type="entry name" value="AMINE OXIDASE"/>
    <property type="match status" value="1"/>
</dbReference>
<protein>
    <recommendedName>
        <fullName evidence="4">Tryptophan 2-monooxygenase</fullName>
        <ecNumber evidence="3">1.13.12.3</ecNumber>
    </recommendedName>
</protein>
<sequence>MTEQDIVIAGGGIAGLYCARRLADAGHRVLILEAASDRWGGRIETEDLDGFIAEMGPMRFEPTLQPRFASLCAELGVGLVPFSGPSADATVAPDEELPPEEQGLNSLQLLQRGIMLIMGRAQDDQAWIDSLTEDDYMRLRKHAQLHGQPLWAMGFWNALSAQGILSHRALVKLRDTGTFYHMIPENLNAIEWIIWWLRALKTVGRELASIEGGSARLTEEMLSGLRRHPNVTLAGGHTLLGFRPVGLGSTTLLLDVRTQSGVTQLRAERLVLALPRLPLVKLASCLPRHIEEQLDSVNGFPMLKVFLVSNAPWWDYDQPPQQHAHCMPTREVHYFRRPREDDRDGHGMVLLYMDRPSTEFWRHYVTDTQRHDRAEVDQNARIVDAFALFIARDVKRALEATAAQAEADAAAGDPIINLTDQARRMFEHMSLEEAAAHVRQSIITYGIRDWARAPYGAANHGWQPGVRSWKVMEAFKAFDFGSGARNVHIVGEAYSDYQGFIEGSLNSAEMALRTIPFPGERGGVLPDAEGGLTNIA</sequence>
<comment type="similarity">
    <text evidence="2">Belongs to the tryptophan 2-monooxygenase family.</text>
</comment>
<proteinExistence type="inferred from homology"/>
<feature type="domain" description="Amine oxidase" evidence="7">
    <location>
        <begin position="13"/>
        <end position="510"/>
    </location>
</feature>
<organism evidence="8 9">
    <name type="scientific">Ideonella lacteola</name>
    <dbReference type="NCBI Taxonomy" id="2984193"/>
    <lineage>
        <taxon>Bacteria</taxon>
        <taxon>Pseudomonadati</taxon>
        <taxon>Pseudomonadota</taxon>
        <taxon>Betaproteobacteria</taxon>
        <taxon>Burkholderiales</taxon>
        <taxon>Sphaerotilaceae</taxon>
        <taxon>Ideonella</taxon>
    </lineage>
</organism>
<evidence type="ECO:0000256" key="4">
    <source>
        <dbReference type="ARBA" id="ARBA00017871"/>
    </source>
</evidence>
<evidence type="ECO:0000256" key="5">
    <source>
        <dbReference type="ARBA" id="ARBA00023070"/>
    </source>
</evidence>
<evidence type="ECO:0000313" key="9">
    <source>
        <dbReference type="Proteomes" id="UP001371218"/>
    </source>
</evidence>
<evidence type="ECO:0000256" key="6">
    <source>
        <dbReference type="ARBA" id="ARBA00047321"/>
    </source>
</evidence>
<comment type="caution">
    <text evidence="8">The sequence shown here is derived from an EMBL/GenBank/DDBJ whole genome shotgun (WGS) entry which is preliminary data.</text>
</comment>
<gene>
    <name evidence="8" type="ORF">AACH06_19090</name>
</gene>
<name>A0ABU9BSI6_9BURK</name>
<evidence type="ECO:0000313" key="8">
    <source>
        <dbReference type="EMBL" id="MEK8032932.1"/>
    </source>
</evidence>
<evidence type="ECO:0000256" key="2">
    <source>
        <dbReference type="ARBA" id="ARBA00005833"/>
    </source>
</evidence>
<dbReference type="EMBL" id="JBBUTG010000013">
    <property type="protein sequence ID" value="MEK8032932.1"/>
    <property type="molecule type" value="Genomic_DNA"/>
</dbReference>
<dbReference type="InterPro" id="IPR036188">
    <property type="entry name" value="FAD/NAD-bd_sf"/>
</dbReference>
<dbReference type="PANTHER" id="PTHR10742">
    <property type="entry name" value="FLAVIN MONOAMINE OXIDASE"/>
    <property type="match status" value="1"/>
</dbReference>
<keyword evidence="5" id="KW-0073">Auxin biosynthesis</keyword>
<evidence type="ECO:0000256" key="3">
    <source>
        <dbReference type="ARBA" id="ARBA00012535"/>
    </source>
</evidence>
<dbReference type="InterPro" id="IPR002937">
    <property type="entry name" value="Amino_oxidase"/>
</dbReference>
<dbReference type="Gene3D" id="3.50.50.60">
    <property type="entry name" value="FAD/NAD(P)-binding domain"/>
    <property type="match status" value="1"/>
</dbReference>
<evidence type="ECO:0000256" key="1">
    <source>
        <dbReference type="ARBA" id="ARBA00004814"/>
    </source>
</evidence>
<comment type="catalytic activity">
    <reaction evidence="6">
        <text>L-tryptophan + O2 = indole-3-acetamide + CO2 + H2O</text>
        <dbReference type="Rhea" id="RHEA:16165"/>
        <dbReference type="ChEBI" id="CHEBI:15377"/>
        <dbReference type="ChEBI" id="CHEBI:15379"/>
        <dbReference type="ChEBI" id="CHEBI:16031"/>
        <dbReference type="ChEBI" id="CHEBI:16526"/>
        <dbReference type="ChEBI" id="CHEBI:57912"/>
        <dbReference type="EC" id="1.13.12.3"/>
    </reaction>
</comment>
<dbReference type="RefSeq" id="WP_341427354.1">
    <property type="nucleotide sequence ID" value="NZ_JBBUTG010000013.1"/>
</dbReference>
<dbReference type="Proteomes" id="UP001371218">
    <property type="component" value="Unassembled WGS sequence"/>
</dbReference>
<comment type="pathway">
    <text evidence="1">Plant hormone metabolism; auxin biosynthesis.</text>
</comment>
<reference evidence="8 9" key="1">
    <citation type="submission" date="2024-04" db="EMBL/GenBank/DDBJ databases">
        <title>Novel species of the genus Ideonella isolated from streams.</title>
        <authorList>
            <person name="Lu H."/>
        </authorList>
    </citation>
    <scope>NUCLEOTIDE SEQUENCE [LARGE SCALE GENOMIC DNA]</scope>
    <source>
        <strain evidence="8 9">DXS29W</strain>
    </source>
</reference>